<dbReference type="RefSeq" id="XP_045149260.1">
    <property type="nucleotide sequence ID" value="XM_045293325.1"/>
</dbReference>
<sequence length="1098" mass="113948">MCTGCNTCCLTNTWTLGDWASGRKLGLVGGSYPPPGSRASPPASRERRLAGGRPWGRRPAAEAPEAGGVNETVGTPRTAGSTEAARDPEVVWVNGAVGEPQVIGPTGSVWVTRSGDEAGTEGTSPRGCERKGRPGSLGHGSILELWLKVQAMRAASGCGEEGRVELLPVPAGEGPLEKGAPGRPSWVETSRGGLTGPWVLGQARADLGATGVPPAKGLVAGSERASGRAVRVPGAIGWTAGVVSCMRGPSVGEEMGSGVARGSWETGQSKGALGAAAWSEAAGVPRTVEEDMGYRGAPRPGRWGRGQAPQMPGPLGGEPACSHTPGWWGRGEAMEVPVLGEETRPQAPGMWQRRPDVEHIGSAGLPGLWGTGHLIRVPFAVEEEARYGGDPVFQERGQAVGVEPGSRGDPGSQRAPQIVGVPGPHEEEAGSGGAPGLWGIGQAMEVPKTWGEESVCGRIHSRWGSDQPVVVPRATDEETGHGGTPGLWTRQQVLGVLPAERVPGVVGEEACCGRVLSHWERGQAEVEPQARGPAALEVPGPAGHDTGCGEVSCPCRWRQAMGLSEVVGLPEAAGVPKHRCIPLGVPTAADVPGSERVAAGRWVSGSLGQEFSPRDVSTLWERLRATRMPLASTMPRAAEELWSVREDTGSGTFPGSWERRQAVGVPLATRVPVDSEEPRPLGDEPGSGGVPRWWGRRQDARVPMAAEVPTPYRVPGPSGMESGCGGLSCLLGRSLTAQAPVAGGMPLVPQWPRLVREETASGQEGVVWRRRETVEVPADARCPDTRLPTSVRVPDSMGERSGSAGFSGLSGGILTAGDPVALGLPGLGGEETHSGEPLCLGRRQMAGVPGTARVPLAVGAPMAPGVPGSLTRDAGSPDDSGIWGRRRVTEGPVALSVPGPVERETGSEGFAGLWRRPSRTAPEVVQGPQALGVLAAVGLPMPGRAPAAVWVTGSMGEEMDEGTLSLAAMSRESTVGREASGQETRSGSFLGLTEQRRTQGALPTCGAGSGLRGCTRPVGEETVCGHVSGVLGARMTREVPEVLGMPLVPREGTGFGLLRGHPQQQGRRRAAGLLGARVRGDRLEENDLEEDRLREASQ</sequence>
<gene>
    <name evidence="2" type="primary">LOC123522067</name>
</gene>
<keyword evidence="2" id="KW-0176">Collagen</keyword>
<dbReference type="Proteomes" id="UP000694863">
    <property type="component" value="Unplaced"/>
</dbReference>
<accession>A0AC55DBY4</accession>
<proteinExistence type="predicted"/>
<evidence type="ECO:0000313" key="2">
    <source>
        <dbReference type="RefSeq" id="XP_045149260.1"/>
    </source>
</evidence>
<evidence type="ECO:0000313" key="1">
    <source>
        <dbReference type="Proteomes" id="UP000694863"/>
    </source>
</evidence>
<organism evidence="1 2">
    <name type="scientific">Echinops telfairi</name>
    <name type="common">Lesser hedgehog tenrec</name>
    <dbReference type="NCBI Taxonomy" id="9371"/>
    <lineage>
        <taxon>Eukaryota</taxon>
        <taxon>Metazoa</taxon>
        <taxon>Chordata</taxon>
        <taxon>Craniata</taxon>
        <taxon>Vertebrata</taxon>
        <taxon>Euteleostomi</taxon>
        <taxon>Mammalia</taxon>
        <taxon>Eutheria</taxon>
        <taxon>Afrotheria</taxon>
        <taxon>Tenrecidae</taxon>
        <taxon>Tenrecinae</taxon>
        <taxon>Echinops</taxon>
    </lineage>
</organism>
<name>A0AC55DBY4_ECHTE</name>
<protein>
    <submittedName>
        <fullName evidence="2">Collagen alpha-2(I) chain</fullName>
    </submittedName>
</protein>
<keyword evidence="1" id="KW-1185">Reference proteome</keyword>
<reference evidence="2" key="1">
    <citation type="submission" date="2025-08" db="UniProtKB">
        <authorList>
            <consortium name="RefSeq"/>
        </authorList>
    </citation>
    <scope>IDENTIFICATION</scope>
</reference>